<reference evidence="2 3" key="1">
    <citation type="submission" date="2015-09" db="EMBL/GenBank/DDBJ databases">
        <title>Draft genome sequence of Alicyclobacillus ferrooxydans DSM 22381.</title>
        <authorList>
            <person name="Hemp J."/>
        </authorList>
    </citation>
    <scope>NUCLEOTIDE SEQUENCE [LARGE SCALE GENOMIC DNA]</scope>
    <source>
        <strain evidence="2 3">TC-34</strain>
    </source>
</reference>
<dbReference type="PROSITE" id="PS51186">
    <property type="entry name" value="GNAT"/>
    <property type="match status" value="1"/>
</dbReference>
<evidence type="ECO:0000313" key="2">
    <source>
        <dbReference type="EMBL" id="KPV45153.1"/>
    </source>
</evidence>
<feature type="domain" description="N-acetyltransferase" evidence="1">
    <location>
        <begin position="1"/>
        <end position="140"/>
    </location>
</feature>
<protein>
    <recommendedName>
        <fullName evidence="1">N-acetyltransferase domain-containing protein</fullName>
    </recommendedName>
</protein>
<gene>
    <name evidence="2" type="ORF">AN477_04025</name>
</gene>
<dbReference type="Proteomes" id="UP000050482">
    <property type="component" value="Unassembled WGS sequence"/>
</dbReference>
<dbReference type="EMBL" id="LJCO01000014">
    <property type="protein sequence ID" value="KPV45153.1"/>
    <property type="molecule type" value="Genomic_DNA"/>
</dbReference>
<sequence>MRIPKAQTTYYSRLNEYFPAVEMKHPLHLESLLESEPYYHKQETDDYLLLYARFPKFIFVDYLLVSSTTRGSGVGSRVVKGLQKDGRPILLEVEKVSDDDPDTASRLRFYERHGFRHVEGLRYRRQDDDGNPFEMDILAWSPDDPITTAQTYQWMQDVCRKVHNHKAVEFYDALPADPDQVLAIINR</sequence>
<accession>A0A0P9CZK8</accession>
<organism evidence="2 3">
    <name type="scientific">Alicyclobacillus ferrooxydans</name>
    <dbReference type="NCBI Taxonomy" id="471514"/>
    <lineage>
        <taxon>Bacteria</taxon>
        <taxon>Bacillati</taxon>
        <taxon>Bacillota</taxon>
        <taxon>Bacilli</taxon>
        <taxon>Bacillales</taxon>
        <taxon>Alicyclobacillaceae</taxon>
        <taxon>Alicyclobacillus</taxon>
    </lineage>
</organism>
<keyword evidence="3" id="KW-1185">Reference proteome</keyword>
<evidence type="ECO:0000259" key="1">
    <source>
        <dbReference type="PROSITE" id="PS51186"/>
    </source>
</evidence>
<dbReference type="Gene3D" id="3.40.630.30">
    <property type="match status" value="1"/>
</dbReference>
<dbReference type="OrthoDB" id="9127144at2"/>
<dbReference type="RefSeq" id="WP_054967890.1">
    <property type="nucleotide sequence ID" value="NZ_LJCO01000014.1"/>
</dbReference>
<dbReference type="AlphaFoldDB" id="A0A0P9CZK8"/>
<dbReference type="InterPro" id="IPR000182">
    <property type="entry name" value="GNAT_dom"/>
</dbReference>
<dbReference type="STRING" id="471514.AN477_04025"/>
<name>A0A0P9CZK8_9BACL</name>
<dbReference type="GO" id="GO:0016747">
    <property type="term" value="F:acyltransferase activity, transferring groups other than amino-acyl groups"/>
    <property type="evidence" value="ECO:0007669"/>
    <property type="project" value="InterPro"/>
</dbReference>
<proteinExistence type="predicted"/>
<comment type="caution">
    <text evidence="2">The sequence shown here is derived from an EMBL/GenBank/DDBJ whole genome shotgun (WGS) entry which is preliminary data.</text>
</comment>
<evidence type="ECO:0000313" key="3">
    <source>
        <dbReference type="Proteomes" id="UP000050482"/>
    </source>
</evidence>
<dbReference type="InterPro" id="IPR016181">
    <property type="entry name" value="Acyl_CoA_acyltransferase"/>
</dbReference>
<dbReference type="SUPFAM" id="SSF55729">
    <property type="entry name" value="Acyl-CoA N-acyltransferases (Nat)"/>
    <property type="match status" value="1"/>
</dbReference>
<dbReference type="PATRIC" id="fig|471514.4.peg.679"/>